<dbReference type="Pfam" id="PF00186">
    <property type="entry name" value="DHFR_1"/>
    <property type="match status" value="1"/>
</dbReference>
<dbReference type="InterPro" id="IPR001796">
    <property type="entry name" value="DHFR_dom"/>
</dbReference>
<keyword evidence="11" id="KW-1185">Reference proteome</keyword>
<dbReference type="InterPro" id="IPR024072">
    <property type="entry name" value="DHFR-like_dom_sf"/>
</dbReference>
<dbReference type="NCBIfam" id="NF008037">
    <property type="entry name" value="PRK10769.1"/>
    <property type="match status" value="1"/>
</dbReference>
<dbReference type="PANTHER" id="PTHR48069:SF3">
    <property type="entry name" value="DIHYDROFOLATE REDUCTASE"/>
    <property type="match status" value="1"/>
</dbReference>
<comment type="catalytic activity">
    <reaction evidence="8">
        <text>(6S)-5,6,7,8-tetrahydrofolate + NADP(+) = 7,8-dihydrofolate + NADPH + H(+)</text>
        <dbReference type="Rhea" id="RHEA:15009"/>
        <dbReference type="ChEBI" id="CHEBI:15378"/>
        <dbReference type="ChEBI" id="CHEBI:57451"/>
        <dbReference type="ChEBI" id="CHEBI:57453"/>
        <dbReference type="ChEBI" id="CHEBI:57783"/>
        <dbReference type="ChEBI" id="CHEBI:58349"/>
        <dbReference type="EC" id="1.5.1.3"/>
    </reaction>
</comment>
<name>A0ABS9WYR0_9GAMM</name>
<reference evidence="10" key="1">
    <citation type="submission" date="2022-01" db="EMBL/GenBank/DDBJ databases">
        <title>Colwellia maritima, isolated from seawater.</title>
        <authorList>
            <person name="Kristyanto S."/>
            <person name="Jung J."/>
            <person name="Jeon C.O."/>
        </authorList>
    </citation>
    <scope>NUCLEOTIDE SEQUENCE</scope>
    <source>
        <strain evidence="10">MSW7</strain>
    </source>
</reference>
<evidence type="ECO:0000313" key="10">
    <source>
        <dbReference type="EMBL" id="MCI2283081.1"/>
    </source>
</evidence>
<dbReference type="PANTHER" id="PTHR48069">
    <property type="entry name" value="DIHYDROFOLATE REDUCTASE"/>
    <property type="match status" value="1"/>
</dbReference>
<evidence type="ECO:0000256" key="6">
    <source>
        <dbReference type="ARBA" id="ARBA00023002"/>
    </source>
</evidence>
<keyword evidence="6 8" id="KW-0560">Oxidoreductase</keyword>
<evidence type="ECO:0000256" key="2">
    <source>
        <dbReference type="ARBA" id="ARBA00009539"/>
    </source>
</evidence>
<dbReference type="InterPro" id="IPR012259">
    <property type="entry name" value="DHFR"/>
</dbReference>
<dbReference type="EMBL" id="JAKKSL010000001">
    <property type="protein sequence ID" value="MCI2283081.1"/>
    <property type="molecule type" value="Genomic_DNA"/>
</dbReference>
<evidence type="ECO:0000259" key="9">
    <source>
        <dbReference type="PROSITE" id="PS51330"/>
    </source>
</evidence>
<dbReference type="PROSITE" id="PS51330">
    <property type="entry name" value="DHFR_2"/>
    <property type="match status" value="1"/>
</dbReference>
<comment type="similarity">
    <text evidence="2 8">Belongs to the dihydrofolate reductase family.</text>
</comment>
<keyword evidence="4 8" id="KW-0554">One-carbon metabolism</keyword>
<evidence type="ECO:0000313" key="11">
    <source>
        <dbReference type="Proteomes" id="UP001139646"/>
    </source>
</evidence>
<dbReference type="EC" id="1.5.1.3" evidence="3 8"/>
<keyword evidence="5 8" id="KW-0521">NADP</keyword>
<evidence type="ECO:0000256" key="8">
    <source>
        <dbReference type="PIRNR" id="PIRNR000194"/>
    </source>
</evidence>
<dbReference type="SUPFAM" id="SSF53597">
    <property type="entry name" value="Dihydrofolate reductase-like"/>
    <property type="match status" value="1"/>
</dbReference>
<evidence type="ECO:0000256" key="7">
    <source>
        <dbReference type="ARBA" id="ARBA00025067"/>
    </source>
</evidence>
<accession>A0ABS9WYR0</accession>
<dbReference type="PRINTS" id="PR00070">
    <property type="entry name" value="DHFR"/>
</dbReference>
<comment type="caution">
    <text evidence="10">The sequence shown here is derived from an EMBL/GenBank/DDBJ whole genome shotgun (WGS) entry which is preliminary data.</text>
</comment>
<comment type="pathway">
    <text evidence="1 8">Cofactor biosynthesis; tetrahydrofolate biosynthesis; 5,6,7,8-tetrahydrofolate from 7,8-dihydrofolate: step 1/1.</text>
</comment>
<sequence>MLSMIVATANNNIIGKDNDMPWHLPADLAYFKKVTLGKPIIMGRKTYESIGRALPGRRNIVISRDENYTPQGKGAEGVDVVTSVEQALAFIDRLNEMNVDETIEEVMVIGGGAIYQHCLPKADRLYVTHIKADIDGDTQFPDYDDGSWQKVSSELRESDDKNSYDLYFCVYQRVITGEH</sequence>
<feature type="domain" description="DHFR" evidence="9">
    <location>
        <begin position="1"/>
        <end position="173"/>
    </location>
</feature>
<protein>
    <recommendedName>
        <fullName evidence="3 8">Dihydrofolate reductase</fullName>
        <ecNumber evidence="3 8">1.5.1.3</ecNumber>
    </recommendedName>
</protein>
<evidence type="ECO:0000256" key="3">
    <source>
        <dbReference type="ARBA" id="ARBA00012856"/>
    </source>
</evidence>
<organism evidence="10 11">
    <name type="scientific">Colwellia maritima</name>
    <dbReference type="NCBI Taxonomy" id="2912588"/>
    <lineage>
        <taxon>Bacteria</taxon>
        <taxon>Pseudomonadati</taxon>
        <taxon>Pseudomonadota</taxon>
        <taxon>Gammaproteobacteria</taxon>
        <taxon>Alteromonadales</taxon>
        <taxon>Colwelliaceae</taxon>
        <taxon>Colwellia</taxon>
    </lineage>
</organism>
<dbReference type="Proteomes" id="UP001139646">
    <property type="component" value="Unassembled WGS sequence"/>
</dbReference>
<evidence type="ECO:0000256" key="5">
    <source>
        <dbReference type="ARBA" id="ARBA00022857"/>
    </source>
</evidence>
<gene>
    <name evidence="10" type="primary">folA</name>
    <name evidence="10" type="ORF">L3081_06305</name>
</gene>
<evidence type="ECO:0000256" key="1">
    <source>
        <dbReference type="ARBA" id="ARBA00004903"/>
    </source>
</evidence>
<proteinExistence type="inferred from homology"/>
<dbReference type="Gene3D" id="3.40.430.10">
    <property type="entry name" value="Dihydrofolate Reductase, subunit A"/>
    <property type="match status" value="1"/>
</dbReference>
<comment type="function">
    <text evidence="7 8">Key enzyme in folate metabolism. Catalyzes an essential reaction for de novo glycine and purine synthesis, and for DNA precursor synthesis.</text>
</comment>
<evidence type="ECO:0000256" key="4">
    <source>
        <dbReference type="ARBA" id="ARBA00022563"/>
    </source>
</evidence>
<dbReference type="PIRSF" id="PIRSF000194">
    <property type="entry name" value="DHFR"/>
    <property type="match status" value="1"/>
</dbReference>
<dbReference type="CDD" id="cd00209">
    <property type="entry name" value="DHFR"/>
    <property type="match status" value="1"/>
</dbReference>